<dbReference type="EMBL" id="UHJC01000001">
    <property type="protein sequence ID" value="SUP80792.1"/>
    <property type="molecule type" value="Genomic_DNA"/>
</dbReference>
<gene>
    <name evidence="1" type="ORF">NCTC8580_00863</name>
</gene>
<reference evidence="1 2" key="1">
    <citation type="submission" date="2018-06" db="EMBL/GenBank/DDBJ databases">
        <authorList>
            <consortium name="Pathogen Informatics"/>
            <person name="Doyle S."/>
        </authorList>
    </citation>
    <scope>NUCLEOTIDE SEQUENCE [LARGE SCALE GENOMIC DNA]</scope>
    <source>
        <strain evidence="1 2">NCTC8580</strain>
    </source>
</reference>
<protein>
    <submittedName>
        <fullName evidence="1">Uncharacterized protein</fullName>
    </submittedName>
</protein>
<dbReference type="AlphaFoldDB" id="A0A380Q5H1"/>
<proteinExistence type="predicted"/>
<organism evidence="1 2">
    <name type="scientific">Yersinia pseudotuberculosis</name>
    <dbReference type="NCBI Taxonomy" id="633"/>
    <lineage>
        <taxon>Bacteria</taxon>
        <taxon>Pseudomonadati</taxon>
        <taxon>Pseudomonadota</taxon>
        <taxon>Gammaproteobacteria</taxon>
        <taxon>Enterobacterales</taxon>
        <taxon>Yersiniaceae</taxon>
        <taxon>Yersinia</taxon>
    </lineage>
</organism>
<accession>A0A380Q5H1</accession>
<evidence type="ECO:0000313" key="2">
    <source>
        <dbReference type="Proteomes" id="UP000255087"/>
    </source>
</evidence>
<sequence length="30" mass="3249">MGMNLGGEFMKYEGISLTPPSKKGVKFITS</sequence>
<dbReference type="Proteomes" id="UP000255087">
    <property type="component" value="Unassembled WGS sequence"/>
</dbReference>
<name>A0A380Q5H1_YERPU</name>
<evidence type="ECO:0000313" key="1">
    <source>
        <dbReference type="EMBL" id="SUP80792.1"/>
    </source>
</evidence>